<reference evidence="3 4" key="1">
    <citation type="submission" date="2020-08" db="EMBL/GenBank/DDBJ databases">
        <title>Genomic Encyclopedia of Type Strains, Phase III (KMG-III): the genomes of soil and plant-associated and newly described type strains.</title>
        <authorList>
            <person name="Whitman W."/>
        </authorList>
    </citation>
    <scope>NUCLEOTIDE SEQUENCE [LARGE SCALE GENOMIC DNA]</scope>
    <source>
        <strain evidence="3 4">CECT 3287</strain>
    </source>
</reference>
<gene>
    <name evidence="3" type="ORF">FHR83_005432</name>
</gene>
<feature type="domain" description="Helix-turn-helix" evidence="2">
    <location>
        <begin position="31"/>
        <end position="77"/>
    </location>
</feature>
<keyword evidence="4" id="KW-1185">Reference proteome</keyword>
<feature type="region of interest" description="Disordered" evidence="1">
    <location>
        <begin position="1"/>
        <end position="43"/>
    </location>
</feature>
<proteinExistence type="predicted"/>
<dbReference type="EMBL" id="JACHXF010000012">
    <property type="protein sequence ID" value="MBB3097748.1"/>
    <property type="molecule type" value="Genomic_DNA"/>
</dbReference>
<sequence length="103" mass="11245">MGSRQRTNTHAETSRTRRRNMSKQQQADAGTAMAKRYRDDDKPSIRQIAGEFGVSYGTAYRLMGAAGVEFRSHGGVRQRRPRTSGATAKASPDRGTSQAGSRA</sequence>
<dbReference type="InterPro" id="IPR045745">
    <property type="entry name" value="HTH_58_Actinobacteria-type"/>
</dbReference>
<evidence type="ECO:0000313" key="3">
    <source>
        <dbReference type="EMBL" id="MBB3097748.1"/>
    </source>
</evidence>
<feature type="compositionally biased region" description="Polar residues" evidence="1">
    <location>
        <begin position="1"/>
        <end position="11"/>
    </location>
</feature>
<evidence type="ECO:0000313" key="4">
    <source>
        <dbReference type="Proteomes" id="UP000590749"/>
    </source>
</evidence>
<dbReference type="RefSeq" id="WP_373293056.1">
    <property type="nucleotide sequence ID" value="NZ_BMPW01000019.1"/>
</dbReference>
<dbReference type="Pfam" id="PF19575">
    <property type="entry name" value="HTH_58"/>
    <property type="match status" value="1"/>
</dbReference>
<name>A0A7W5FGL6_9ACTN</name>
<dbReference type="Proteomes" id="UP000590749">
    <property type="component" value="Unassembled WGS sequence"/>
</dbReference>
<dbReference type="AlphaFoldDB" id="A0A7W5FGL6"/>
<evidence type="ECO:0000259" key="2">
    <source>
        <dbReference type="Pfam" id="PF19575"/>
    </source>
</evidence>
<feature type="compositionally biased region" description="Polar residues" evidence="1">
    <location>
        <begin position="94"/>
        <end position="103"/>
    </location>
</feature>
<organism evidence="3 4">
    <name type="scientific">Actinoplanes campanulatus</name>
    <dbReference type="NCBI Taxonomy" id="113559"/>
    <lineage>
        <taxon>Bacteria</taxon>
        <taxon>Bacillati</taxon>
        <taxon>Actinomycetota</taxon>
        <taxon>Actinomycetes</taxon>
        <taxon>Micromonosporales</taxon>
        <taxon>Micromonosporaceae</taxon>
        <taxon>Actinoplanes</taxon>
    </lineage>
</organism>
<evidence type="ECO:0000256" key="1">
    <source>
        <dbReference type="SAM" id="MobiDB-lite"/>
    </source>
</evidence>
<comment type="caution">
    <text evidence="3">The sequence shown here is derived from an EMBL/GenBank/DDBJ whole genome shotgun (WGS) entry which is preliminary data.</text>
</comment>
<accession>A0A7W5FGL6</accession>
<protein>
    <submittedName>
        <fullName evidence="3">Transposase</fullName>
    </submittedName>
</protein>
<feature type="region of interest" description="Disordered" evidence="1">
    <location>
        <begin position="70"/>
        <end position="103"/>
    </location>
</feature>